<dbReference type="EMBL" id="PYDT01000009">
    <property type="protein sequence ID" value="THU48918.1"/>
    <property type="molecule type" value="Genomic_DNA"/>
</dbReference>
<gene>
    <name evidence="1" type="ORF">C4D60_Mb06t04050</name>
</gene>
<keyword evidence="2" id="KW-1185">Reference proteome</keyword>
<dbReference type="InterPro" id="IPR016024">
    <property type="entry name" value="ARM-type_fold"/>
</dbReference>
<dbReference type="InterPro" id="IPR011989">
    <property type="entry name" value="ARM-like"/>
</dbReference>
<evidence type="ECO:0000313" key="2">
    <source>
        <dbReference type="Proteomes" id="UP000317650"/>
    </source>
</evidence>
<dbReference type="Proteomes" id="UP000317650">
    <property type="component" value="Chromosome 6"/>
</dbReference>
<dbReference type="PANTHER" id="PTHR46975">
    <property type="entry name" value="PROTEIN SWEETIE"/>
    <property type="match status" value="1"/>
</dbReference>
<dbReference type="Gene3D" id="1.25.10.10">
    <property type="entry name" value="Leucine-rich Repeat Variant"/>
    <property type="match status" value="2"/>
</dbReference>
<evidence type="ECO:0008006" key="3">
    <source>
        <dbReference type="Google" id="ProtNLM"/>
    </source>
</evidence>
<protein>
    <recommendedName>
        <fullName evidence="3">Clathrin/coatomer adaptor adaptin-like N-terminal domain-containing protein</fullName>
    </recommendedName>
</protein>
<sequence>MGSFSLSVQIRDFVRKDALQMLGNALEGCGGSGPSTAYSEAYRMIMRVGVSDKSFIVRMAAARCLKAFASIGGPGLGITELENSILYCLKALEDPVSSVRDAFAEALGGLLALAMNPEAQVKQQGNKGPAAVRKLEDGLQKHFILPFVRASGVRAKDLRVGLTLSWVSFLQVLHHKYNIPDSELQNFALVVMDILKGNDFADPHVLACVLYVLRVGIADQLTESSQRSFLGFLGRKLETADCSPSMRVATLRILSYLLNNLGEVPIEFKNILDNTVVGALCDSSSHVRIEAALTLRALAKVDPSCVGGLISYGVTTLHALRESGSLEKYQKLGSRFPPDRILISNNTVHIGRYVLVCQQTDMRTAHYRTVDWGSASAPLPP</sequence>
<accession>A0A4S8IKE9</accession>
<dbReference type="STRING" id="52838.A0A4S8IKE9"/>
<name>A0A4S8IKE9_MUSBA</name>
<proteinExistence type="predicted"/>
<dbReference type="AlphaFoldDB" id="A0A4S8IKE9"/>
<dbReference type="PANTHER" id="PTHR46975:SF2">
    <property type="entry name" value="PROTEIN SWEETIE"/>
    <property type="match status" value="1"/>
</dbReference>
<dbReference type="SUPFAM" id="SSF48371">
    <property type="entry name" value="ARM repeat"/>
    <property type="match status" value="1"/>
</dbReference>
<comment type="caution">
    <text evidence="1">The sequence shown here is derived from an EMBL/GenBank/DDBJ whole genome shotgun (WGS) entry which is preliminary data.</text>
</comment>
<dbReference type="GO" id="GO:0005975">
    <property type="term" value="P:carbohydrate metabolic process"/>
    <property type="evidence" value="ECO:0007669"/>
    <property type="project" value="InterPro"/>
</dbReference>
<organism evidence="1 2">
    <name type="scientific">Musa balbisiana</name>
    <name type="common">Banana</name>
    <dbReference type="NCBI Taxonomy" id="52838"/>
    <lineage>
        <taxon>Eukaryota</taxon>
        <taxon>Viridiplantae</taxon>
        <taxon>Streptophyta</taxon>
        <taxon>Embryophyta</taxon>
        <taxon>Tracheophyta</taxon>
        <taxon>Spermatophyta</taxon>
        <taxon>Magnoliopsida</taxon>
        <taxon>Liliopsida</taxon>
        <taxon>Zingiberales</taxon>
        <taxon>Musaceae</taxon>
        <taxon>Musa</taxon>
    </lineage>
</organism>
<dbReference type="InterPro" id="IPR044218">
    <property type="entry name" value="SWEETIE"/>
</dbReference>
<reference evidence="1 2" key="1">
    <citation type="journal article" date="2019" name="Nat. Plants">
        <title>Genome sequencing of Musa balbisiana reveals subgenome evolution and function divergence in polyploid bananas.</title>
        <authorList>
            <person name="Yao X."/>
        </authorList>
    </citation>
    <scope>NUCLEOTIDE SEQUENCE [LARGE SCALE GENOMIC DNA]</scope>
    <source>
        <strain evidence="2">cv. DH-PKW</strain>
        <tissue evidence="1">Leaves</tissue>
    </source>
</reference>
<evidence type="ECO:0000313" key="1">
    <source>
        <dbReference type="EMBL" id="THU48918.1"/>
    </source>
</evidence>